<gene>
    <name evidence="1" type="ORF">ATEIFO6365_0008019800</name>
</gene>
<evidence type="ECO:0000313" key="2">
    <source>
        <dbReference type="Proteomes" id="UP000452235"/>
    </source>
</evidence>
<protein>
    <submittedName>
        <fullName evidence="1">Uncharacterized protein</fullName>
    </submittedName>
</protein>
<keyword evidence="2" id="KW-1185">Reference proteome</keyword>
<sequence>MSAHGGSRGGQAAWGDSREQTSPGPAQEQHVPVRGFNAAEAKTALKRATDIVPAMQLQEVNHPFQAPDDRIRDANRAANPTPEQKPFFYRPGGKDANNRAGGPWGSKPNNMANGKDFFLELRKQVTALRQGGNVAGG</sequence>
<dbReference type="AlphaFoldDB" id="A0A5M3Z7F9"/>
<dbReference type="VEuPathDB" id="FungiDB:ATEG_06449"/>
<dbReference type="OrthoDB" id="5598843at2759"/>
<reference evidence="1 2" key="1">
    <citation type="submission" date="2020-01" db="EMBL/GenBank/DDBJ databases">
        <title>Aspergillus terreus IFO 6365 whole genome shotgun sequence.</title>
        <authorList>
            <person name="Kanamasa S."/>
            <person name="Takahashi H."/>
        </authorList>
    </citation>
    <scope>NUCLEOTIDE SEQUENCE [LARGE SCALE GENOMIC DNA]</scope>
    <source>
        <strain evidence="1 2">IFO 6365</strain>
    </source>
</reference>
<proteinExistence type="predicted"/>
<organism evidence="1 2">
    <name type="scientific">Aspergillus terreus</name>
    <dbReference type="NCBI Taxonomy" id="33178"/>
    <lineage>
        <taxon>Eukaryota</taxon>
        <taxon>Fungi</taxon>
        <taxon>Dikarya</taxon>
        <taxon>Ascomycota</taxon>
        <taxon>Pezizomycotina</taxon>
        <taxon>Eurotiomycetes</taxon>
        <taxon>Eurotiomycetidae</taxon>
        <taxon>Eurotiales</taxon>
        <taxon>Aspergillaceae</taxon>
        <taxon>Aspergillus</taxon>
        <taxon>Aspergillus subgen. Circumdati</taxon>
    </lineage>
</organism>
<comment type="caution">
    <text evidence="1">The sequence shown here is derived from an EMBL/GenBank/DDBJ whole genome shotgun (WGS) entry which is preliminary data.</text>
</comment>
<evidence type="ECO:0000313" key="1">
    <source>
        <dbReference type="EMBL" id="GFF18254.1"/>
    </source>
</evidence>
<dbReference type="EMBL" id="BLJY01000008">
    <property type="protein sequence ID" value="GFF18254.1"/>
    <property type="molecule type" value="Genomic_DNA"/>
</dbReference>
<dbReference type="Proteomes" id="UP000452235">
    <property type="component" value="Unassembled WGS sequence"/>
</dbReference>
<accession>A0A5M3Z7F9</accession>
<name>A0A5M3Z7F9_ASPTE</name>